<evidence type="ECO:0000256" key="2">
    <source>
        <dbReference type="ARBA" id="ARBA00022438"/>
    </source>
</evidence>
<reference evidence="11" key="1">
    <citation type="submission" date="2020-11" db="EMBL/GenBank/DDBJ databases">
        <authorList>
            <consortium name="DOE Joint Genome Institute"/>
            <person name="Ahrendt S."/>
            <person name="Riley R."/>
            <person name="Andreopoulos W."/>
            <person name="Labutti K."/>
            <person name="Pangilinan J."/>
            <person name="Ruiz-Duenas F.J."/>
            <person name="Barrasa J.M."/>
            <person name="Sanchez-Garcia M."/>
            <person name="Camarero S."/>
            <person name="Miyauchi S."/>
            <person name="Serrano A."/>
            <person name="Linde D."/>
            <person name="Babiker R."/>
            <person name="Drula E."/>
            <person name="Ayuso-Fernandez I."/>
            <person name="Pacheco R."/>
            <person name="Padilla G."/>
            <person name="Ferreira P."/>
            <person name="Barriuso J."/>
            <person name="Kellner H."/>
            <person name="Castanera R."/>
            <person name="Alfaro M."/>
            <person name="Ramirez L."/>
            <person name="Pisabarro A.G."/>
            <person name="Kuo A."/>
            <person name="Tritt A."/>
            <person name="Lipzen A."/>
            <person name="He G."/>
            <person name="Yan M."/>
            <person name="Ng V."/>
            <person name="Cullen D."/>
            <person name="Martin F."/>
            <person name="Rosso M.-N."/>
            <person name="Henrissat B."/>
            <person name="Hibbett D."/>
            <person name="Martinez A.T."/>
            <person name="Grigoriev I.V."/>
        </authorList>
    </citation>
    <scope>NUCLEOTIDE SEQUENCE</scope>
    <source>
        <strain evidence="11">CBS 247.69</strain>
    </source>
</reference>
<dbReference type="GO" id="GO:0004177">
    <property type="term" value="F:aminopeptidase activity"/>
    <property type="evidence" value="ECO:0007669"/>
    <property type="project" value="UniProtKB-KW"/>
</dbReference>
<evidence type="ECO:0000259" key="10">
    <source>
        <dbReference type="Pfam" id="PF04389"/>
    </source>
</evidence>
<dbReference type="Proteomes" id="UP000807353">
    <property type="component" value="Unassembled WGS sequence"/>
</dbReference>
<dbReference type="GO" id="GO:0006508">
    <property type="term" value="P:proteolysis"/>
    <property type="evidence" value="ECO:0007669"/>
    <property type="project" value="UniProtKB-KW"/>
</dbReference>
<dbReference type="PANTHER" id="PTHR12147">
    <property type="entry name" value="METALLOPEPTIDASE M28 FAMILY MEMBER"/>
    <property type="match status" value="1"/>
</dbReference>
<name>A0A9P5XYZ2_9AGAR</name>
<dbReference type="PANTHER" id="PTHR12147:SF56">
    <property type="entry name" value="AMINOPEPTIDASE YDR415C-RELATED"/>
    <property type="match status" value="1"/>
</dbReference>
<evidence type="ECO:0000313" key="12">
    <source>
        <dbReference type="Proteomes" id="UP000807353"/>
    </source>
</evidence>
<dbReference type="FunFam" id="3.40.630.10:FF:000042">
    <property type="entry name" value="Peptide hydrolase"/>
    <property type="match status" value="1"/>
</dbReference>
<evidence type="ECO:0000256" key="5">
    <source>
        <dbReference type="ARBA" id="ARBA00022729"/>
    </source>
</evidence>
<dbReference type="OrthoDB" id="2214at2759"/>
<evidence type="ECO:0000256" key="7">
    <source>
        <dbReference type="ARBA" id="ARBA00022833"/>
    </source>
</evidence>
<dbReference type="Gene3D" id="3.40.630.10">
    <property type="entry name" value="Zn peptidases"/>
    <property type="match status" value="1"/>
</dbReference>
<keyword evidence="3 9" id="KW-0645">Protease</keyword>
<keyword evidence="4 9" id="KW-0479">Metal-binding</keyword>
<evidence type="ECO:0000313" key="11">
    <source>
        <dbReference type="EMBL" id="KAF9459298.1"/>
    </source>
</evidence>
<comment type="caution">
    <text evidence="11">The sequence shown here is derived from an EMBL/GenBank/DDBJ whole genome shotgun (WGS) entry which is preliminary data.</text>
</comment>
<sequence>MKLSSSLLSLVLAAVSVRAAISEAELKENTAKGLRLISLEDGVDPVWKTEDEKLELMRAHRNFFDMTEVYEPNAATASPKSFAPLATYPSPSHQTAVNAIIKTINLSNMQNYLGNLTAFNNRYYKSTTGAAATDWIAKTAGDIAARYPASGATVTVFKHSWVQGSIIARIPGTTSGPVTIIGAHMDSINSSNPMNGRAPGADDDGSGSVNLMEAFRALLAAGFKPTTPVEFQWYSGEEAGLLGSQAIAKSYKAAGTQVKAMMQLDMTAYVKPGVKEVIGLVPDYVDAGLTSYVGSIIDTYSTLDWTTSPKCGYGCSDHASWYNQGYPSAFPFESRYGDHNPLIHSASDTITATGFSWSHLFEYAKVAVAFAYELGI</sequence>
<comment type="cofactor">
    <cofactor evidence="1">
        <name>Zn(2+)</name>
        <dbReference type="ChEBI" id="CHEBI:29105"/>
    </cofactor>
</comment>
<feature type="chain" id="PRO_5040543830" description="Peptide hydrolase" evidence="9">
    <location>
        <begin position="20"/>
        <end position="376"/>
    </location>
</feature>
<accession>A0A9P5XYZ2</accession>
<feature type="signal peptide" evidence="9">
    <location>
        <begin position="1"/>
        <end position="19"/>
    </location>
</feature>
<dbReference type="InterPro" id="IPR007484">
    <property type="entry name" value="Peptidase_M28"/>
</dbReference>
<dbReference type="EMBL" id="MU150319">
    <property type="protein sequence ID" value="KAF9459298.1"/>
    <property type="molecule type" value="Genomic_DNA"/>
</dbReference>
<proteinExistence type="inferred from homology"/>
<keyword evidence="6 9" id="KW-0378">Hydrolase</keyword>
<feature type="domain" description="Peptidase M28" evidence="10">
    <location>
        <begin position="166"/>
        <end position="369"/>
    </location>
</feature>
<protein>
    <recommendedName>
        <fullName evidence="9">Peptide hydrolase</fullName>
        <ecNumber evidence="9">3.4.-.-</ecNumber>
    </recommendedName>
</protein>
<organism evidence="11 12">
    <name type="scientific">Collybia nuda</name>
    <dbReference type="NCBI Taxonomy" id="64659"/>
    <lineage>
        <taxon>Eukaryota</taxon>
        <taxon>Fungi</taxon>
        <taxon>Dikarya</taxon>
        <taxon>Basidiomycota</taxon>
        <taxon>Agaricomycotina</taxon>
        <taxon>Agaricomycetes</taxon>
        <taxon>Agaricomycetidae</taxon>
        <taxon>Agaricales</taxon>
        <taxon>Tricholomatineae</taxon>
        <taxon>Clitocybaceae</taxon>
        <taxon>Collybia</taxon>
    </lineage>
</organism>
<evidence type="ECO:0000256" key="4">
    <source>
        <dbReference type="ARBA" id="ARBA00022723"/>
    </source>
</evidence>
<dbReference type="SUPFAM" id="SSF53187">
    <property type="entry name" value="Zn-dependent exopeptidases"/>
    <property type="match status" value="1"/>
</dbReference>
<keyword evidence="12" id="KW-1185">Reference proteome</keyword>
<dbReference type="Pfam" id="PF04389">
    <property type="entry name" value="Peptidase_M28"/>
    <property type="match status" value="1"/>
</dbReference>
<evidence type="ECO:0000256" key="3">
    <source>
        <dbReference type="ARBA" id="ARBA00022670"/>
    </source>
</evidence>
<dbReference type="GO" id="GO:0008235">
    <property type="term" value="F:metalloexopeptidase activity"/>
    <property type="evidence" value="ECO:0007669"/>
    <property type="project" value="InterPro"/>
</dbReference>
<dbReference type="GO" id="GO:0046872">
    <property type="term" value="F:metal ion binding"/>
    <property type="evidence" value="ECO:0007669"/>
    <property type="project" value="UniProtKB-KW"/>
</dbReference>
<evidence type="ECO:0000256" key="6">
    <source>
        <dbReference type="ARBA" id="ARBA00022801"/>
    </source>
</evidence>
<keyword evidence="5 9" id="KW-0732">Signal</keyword>
<comment type="similarity">
    <text evidence="8">Belongs to the peptidase M28 family. M28E subfamily.</text>
</comment>
<evidence type="ECO:0000256" key="1">
    <source>
        <dbReference type="ARBA" id="ARBA00001947"/>
    </source>
</evidence>
<dbReference type="InterPro" id="IPR045175">
    <property type="entry name" value="M28_fam"/>
</dbReference>
<dbReference type="AlphaFoldDB" id="A0A9P5XYZ2"/>
<dbReference type="CDD" id="cd03879">
    <property type="entry name" value="M28_AAP"/>
    <property type="match status" value="1"/>
</dbReference>
<gene>
    <name evidence="11" type="ORF">BDZ94DRAFT_1048116</name>
</gene>
<evidence type="ECO:0000256" key="9">
    <source>
        <dbReference type="RuleBase" id="RU361240"/>
    </source>
</evidence>
<keyword evidence="2 11" id="KW-0031">Aminopeptidase</keyword>
<dbReference type="EC" id="3.4.-.-" evidence="9"/>
<evidence type="ECO:0000256" key="8">
    <source>
        <dbReference type="ARBA" id="ARBA00043962"/>
    </source>
</evidence>
<keyword evidence="7 9" id="KW-0862">Zinc</keyword>